<proteinExistence type="predicted"/>
<dbReference type="EMBL" id="BGPR01002448">
    <property type="protein sequence ID" value="GBM73625.1"/>
    <property type="molecule type" value="Genomic_DNA"/>
</dbReference>
<gene>
    <name evidence="1" type="ORF">AVEN_45024_1</name>
</gene>
<evidence type="ECO:0000313" key="2">
    <source>
        <dbReference type="Proteomes" id="UP000499080"/>
    </source>
</evidence>
<accession>A0A4Y2I7M5</accession>
<name>A0A4Y2I7M5_ARAVE</name>
<reference evidence="1 2" key="1">
    <citation type="journal article" date="2019" name="Sci. Rep.">
        <title>Orb-weaving spider Araneus ventricosus genome elucidates the spidroin gene catalogue.</title>
        <authorList>
            <person name="Kono N."/>
            <person name="Nakamura H."/>
            <person name="Ohtoshi R."/>
            <person name="Moran D.A.P."/>
            <person name="Shinohara A."/>
            <person name="Yoshida Y."/>
            <person name="Fujiwara M."/>
            <person name="Mori M."/>
            <person name="Tomita M."/>
            <person name="Arakawa K."/>
        </authorList>
    </citation>
    <scope>NUCLEOTIDE SEQUENCE [LARGE SCALE GENOMIC DNA]</scope>
</reference>
<keyword evidence="2" id="KW-1185">Reference proteome</keyword>
<dbReference type="AlphaFoldDB" id="A0A4Y2I7M5"/>
<comment type="caution">
    <text evidence="1">The sequence shown here is derived from an EMBL/GenBank/DDBJ whole genome shotgun (WGS) entry which is preliminary data.</text>
</comment>
<evidence type="ECO:0000313" key="1">
    <source>
        <dbReference type="EMBL" id="GBM73625.1"/>
    </source>
</evidence>
<protein>
    <submittedName>
        <fullName evidence="1">Uncharacterized protein</fullName>
    </submittedName>
</protein>
<organism evidence="1 2">
    <name type="scientific">Araneus ventricosus</name>
    <name type="common">Orbweaver spider</name>
    <name type="synonym">Epeira ventricosa</name>
    <dbReference type="NCBI Taxonomy" id="182803"/>
    <lineage>
        <taxon>Eukaryota</taxon>
        <taxon>Metazoa</taxon>
        <taxon>Ecdysozoa</taxon>
        <taxon>Arthropoda</taxon>
        <taxon>Chelicerata</taxon>
        <taxon>Arachnida</taxon>
        <taxon>Araneae</taxon>
        <taxon>Araneomorphae</taxon>
        <taxon>Entelegynae</taxon>
        <taxon>Araneoidea</taxon>
        <taxon>Araneidae</taxon>
        <taxon>Araneus</taxon>
    </lineage>
</organism>
<dbReference type="Proteomes" id="UP000499080">
    <property type="component" value="Unassembled WGS sequence"/>
</dbReference>
<sequence>MIHFGTKSISPHWQTSLAEQASPISTYAAQILRQKSTEREFKFYRTRSFVLRRMHHGTREITSHDLKIDEIKDHSQRLSEKFFDVLFAPQTILT</sequence>